<comment type="caution">
    <text evidence="3">The sequence shown here is derived from an EMBL/GenBank/DDBJ whole genome shotgun (WGS) entry which is preliminary data.</text>
</comment>
<feature type="region of interest" description="Disordered" evidence="1">
    <location>
        <begin position="30"/>
        <end position="77"/>
    </location>
</feature>
<dbReference type="AlphaFoldDB" id="A0A0F4JEU7"/>
<proteinExistence type="predicted"/>
<protein>
    <recommendedName>
        <fullName evidence="5">Lipoprotein</fullName>
    </recommendedName>
</protein>
<organism evidence="3 4">
    <name type="scientific">Streptomyces katrae</name>
    <dbReference type="NCBI Taxonomy" id="68223"/>
    <lineage>
        <taxon>Bacteria</taxon>
        <taxon>Bacillati</taxon>
        <taxon>Actinomycetota</taxon>
        <taxon>Actinomycetes</taxon>
        <taxon>Kitasatosporales</taxon>
        <taxon>Streptomycetaceae</taxon>
        <taxon>Streptomyces</taxon>
    </lineage>
</organism>
<reference evidence="3 4" key="1">
    <citation type="submission" date="2015-02" db="EMBL/GenBank/DDBJ databases">
        <authorList>
            <person name="Ju K.-S."/>
            <person name="Doroghazi J.R."/>
            <person name="Metcalf W."/>
        </authorList>
    </citation>
    <scope>NUCLEOTIDE SEQUENCE [LARGE SCALE GENOMIC DNA]</scope>
    <source>
        <strain evidence="3 4">NRRL ISP-5550</strain>
    </source>
</reference>
<gene>
    <name evidence="3" type="ORF">VR44_18045</name>
</gene>
<feature type="compositionally biased region" description="Low complexity" evidence="1">
    <location>
        <begin position="30"/>
        <end position="70"/>
    </location>
</feature>
<dbReference type="RefSeq" id="WP_045948549.1">
    <property type="nucleotide sequence ID" value="NZ_JZWV01000491.1"/>
</dbReference>
<dbReference type="PATRIC" id="fig|68223.7.peg.8155"/>
<evidence type="ECO:0000313" key="3">
    <source>
        <dbReference type="EMBL" id="KJY31476.1"/>
    </source>
</evidence>
<evidence type="ECO:0000256" key="2">
    <source>
        <dbReference type="SAM" id="SignalP"/>
    </source>
</evidence>
<keyword evidence="2" id="KW-0732">Signal</keyword>
<dbReference type="STRING" id="68223.GCA_002028425_04143"/>
<feature type="chain" id="PRO_5039713699" description="Lipoprotein" evidence="2">
    <location>
        <begin position="30"/>
        <end position="167"/>
    </location>
</feature>
<keyword evidence="4" id="KW-1185">Reference proteome</keyword>
<evidence type="ECO:0008006" key="5">
    <source>
        <dbReference type="Google" id="ProtNLM"/>
    </source>
</evidence>
<dbReference type="PROSITE" id="PS51257">
    <property type="entry name" value="PROKAR_LIPOPROTEIN"/>
    <property type="match status" value="1"/>
</dbReference>
<feature type="region of interest" description="Disordered" evidence="1">
    <location>
        <begin position="143"/>
        <end position="167"/>
    </location>
</feature>
<name>A0A0F4JEU7_9ACTN</name>
<evidence type="ECO:0000313" key="4">
    <source>
        <dbReference type="Proteomes" id="UP000033551"/>
    </source>
</evidence>
<sequence length="167" mass="16321">MHSSPHRTLRTTAFAVAGLAAALTLTACGSDGSSKPDAKPSASAPAASTPTSAPTAGAGTDSGATAAAGSLDGGWISMQNPGKSVVLTVKGTKALVVEAASGLTCEGTATGGAFDLKCPPGATRSKGKVDSVDATTLKVTWEGAGQDTFQKSDPGKLPSLPPLPTKK</sequence>
<evidence type="ECO:0000256" key="1">
    <source>
        <dbReference type="SAM" id="MobiDB-lite"/>
    </source>
</evidence>
<dbReference type="Proteomes" id="UP000033551">
    <property type="component" value="Unassembled WGS sequence"/>
</dbReference>
<dbReference type="EMBL" id="JZWV01000491">
    <property type="protein sequence ID" value="KJY31476.1"/>
    <property type="molecule type" value="Genomic_DNA"/>
</dbReference>
<feature type="signal peptide" evidence="2">
    <location>
        <begin position="1"/>
        <end position="29"/>
    </location>
</feature>
<accession>A0A0F4JEU7</accession>